<comment type="caution">
    <text evidence="1">The sequence shown here is derived from an EMBL/GenBank/DDBJ whole genome shotgun (WGS) entry which is preliminary data.</text>
</comment>
<keyword evidence="2" id="KW-1185">Reference proteome</keyword>
<evidence type="ECO:0000313" key="1">
    <source>
        <dbReference type="EMBL" id="MBB4761934.1"/>
    </source>
</evidence>
<evidence type="ECO:0000313" key="2">
    <source>
        <dbReference type="Proteomes" id="UP000578112"/>
    </source>
</evidence>
<dbReference type="AlphaFoldDB" id="A0A7W7HW85"/>
<sequence>MLLDIVLGTLLILSLLIAMAALTPPYYRHKPGDGVR</sequence>
<organism evidence="1 2">
    <name type="scientific">Actinoplanes digitatis</name>
    <dbReference type="NCBI Taxonomy" id="1868"/>
    <lineage>
        <taxon>Bacteria</taxon>
        <taxon>Bacillati</taxon>
        <taxon>Actinomycetota</taxon>
        <taxon>Actinomycetes</taxon>
        <taxon>Micromonosporales</taxon>
        <taxon>Micromonosporaceae</taxon>
        <taxon>Actinoplanes</taxon>
    </lineage>
</organism>
<name>A0A7W7HW85_9ACTN</name>
<accession>A0A7W7HW85</accession>
<reference evidence="1 2" key="1">
    <citation type="submission" date="2020-08" db="EMBL/GenBank/DDBJ databases">
        <title>Sequencing the genomes of 1000 actinobacteria strains.</title>
        <authorList>
            <person name="Klenk H.-P."/>
        </authorList>
    </citation>
    <scope>NUCLEOTIDE SEQUENCE [LARGE SCALE GENOMIC DNA]</scope>
    <source>
        <strain evidence="1 2">DSM 43149</strain>
    </source>
</reference>
<dbReference type="EMBL" id="JACHNH010000001">
    <property type="protein sequence ID" value="MBB4761934.1"/>
    <property type="molecule type" value="Genomic_DNA"/>
</dbReference>
<proteinExistence type="predicted"/>
<protein>
    <submittedName>
        <fullName evidence="1">Uncharacterized protein</fullName>
    </submittedName>
</protein>
<gene>
    <name evidence="1" type="ORF">BJ971_002490</name>
</gene>
<dbReference type="Proteomes" id="UP000578112">
    <property type="component" value="Unassembled WGS sequence"/>
</dbReference>